<dbReference type="InterPro" id="IPR001810">
    <property type="entry name" value="F-box_dom"/>
</dbReference>
<evidence type="ECO:0000259" key="1">
    <source>
        <dbReference type="PROSITE" id="PS50181"/>
    </source>
</evidence>
<dbReference type="OrthoDB" id="5422579at2759"/>
<organism evidence="2 3">
    <name type="scientific">Fusarium culmorum</name>
    <dbReference type="NCBI Taxonomy" id="5516"/>
    <lineage>
        <taxon>Eukaryota</taxon>
        <taxon>Fungi</taxon>
        <taxon>Dikarya</taxon>
        <taxon>Ascomycota</taxon>
        <taxon>Pezizomycotina</taxon>
        <taxon>Sordariomycetes</taxon>
        <taxon>Hypocreomycetidae</taxon>
        <taxon>Hypocreales</taxon>
        <taxon>Nectriaceae</taxon>
        <taxon>Fusarium</taxon>
    </lineage>
</organism>
<dbReference type="EMBL" id="PVEM01000002">
    <property type="protein sequence ID" value="PTD11078.1"/>
    <property type="molecule type" value="Genomic_DNA"/>
</dbReference>
<dbReference type="InterPro" id="IPR036047">
    <property type="entry name" value="F-box-like_dom_sf"/>
</dbReference>
<dbReference type="Pfam" id="PF00646">
    <property type="entry name" value="F-box"/>
    <property type="match status" value="1"/>
</dbReference>
<keyword evidence="3" id="KW-1185">Reference proteome</keyword>
<sequence>MATPVPLLQKLPNELFHSILDRLPNRDLKSLRLTCRCLGSQVLLRLDRVFISANPLNVKVFLAVASHEVFRHQVKEILWDDATFLPVPTQGDYDYHDTEFGYTSDEDDINKNRMTYPPKGKISGWFVQQCKGEIFSAKSRLKEKGRDNEQPPGSTILSSTSLMRTMGYLSGCDAEERNFFKNGRLRSLIAGAHALEEITLQGDYPVDMTCWEAPALDSISLFDIFPVDQWSNVSLKHFGLSGIQVIQDDLISLLGKLPPTLVSIELSFLSIIEGTGHYAGILADIRDKLGWRHRPTDKRIRVCVLVRLDQTDPGHYTCLDKKVNDYLYGNGPPPFGVNEQGGGYAEVDFGNGMQYDEFDPDFARPYR</sequence>
<comment type="caution">
    <text evidence="2">The sequence shown here is derived from an EMBL/GenBank/DDBJ whole genome shotgun (WGS) entry which is preliminary data.</text>
</comment>
<dbReference type="SUPFAM" id="SSF81383">
    <property type="entry name" value="F-box domain"/>
    <property type="match status" value="1"/>
</dbReference>
<gene>
    <name evidence="2" type="ORF">FCULG_00011452</name>
</gene>
<dbReference type="OMA" id="CWEAPAL"/>
<dbReference type="CDD" id="cd09917">
    <property type="entry name" value="F-box_SF"/>
    <property type="match status" value="1"/>
</dbReference>
<evidence type="ECO:0000313" key="2">
    <source>
        <dbReference type="EMBL" id="PTD11078.1"/>
    </source>
</evidence>
<accession>A0A2T4H5L9</accession>
<reference evidence="2 3" key="1">
    <citation type="submission" date="2018-02" db="EMBL/GenBank/DDBJ databases">
        <title>Fusarium culmorum secondary metabolites in fungal-bacterial-plant interactions.</title>
        <authorList>
            <person name="Schmidt R."/>
        </authorList>
    </citation>
    <scope>NUCLEOTIDE SEQUENCE [LARGE SCALE GENOMIC DNA]</scope>
    <source>
        <strain evidence="2 3">PV</strain>
    </source>
</reference>
<name>A0A2T4H5L9_FUSCU</name>
<dbReference type="AlphaFoldDB" id="A0A2T4H5L9"/>
<evidence type="ECO:0000313" key="3">
    <source>
        <dbReference type="Proteomes" id="UP000241587"/>
    </source>
</evidence>
<feature type="domain" description="F-box" evidence="1">
    <location>
        <begin position="5"/>
        <end position="53"/>
    </location>
</feature>
<protein>
    <recommendedName>
        <fullName evidence="1">F-box domain-containing protein</fullName>
    </recommendedName>
</protein>
<proteinExistence type="predicted"/>
<dbReference type="Proteomes" id="UP000241587">
    <property type="component" value="Unassembled WGS sequence"/>
</dbReference>
<dbReference type="PROSITE" id="PS50181">
    <property type="entry name" value="FBOX"/>
    <property type="match status" value="1"/>
</dbReference>